<dbReference type="PANTHER" id="PTHR43289:SF6">
    <property type="entry name" value="SERINE_THREONINE-PROTEIN KINASE NEKL-3"/>
    <property type="match status" value="1"/>
</dbReference>
<evidence type="ECO:0000256" key="7">
    <source>
        <dbReference type="PROSITE-ProRule" id="PRU10141"/>
    </source>
</evidence>
<feature type="binding site" evidence="7">
    <location>
        <position position="36"/>
    </location>
    <ligand>
        <name>ATP</name>
        <dbReference type="ChEBI" id="CHEBI:30616"/>
    </ligand>
</feature>
<dbReference type="Proteomes" id="UP001612415">
    <property type="component" value="Unassembled WGS sequence"/>
</dbReference>
<dbReference type="GO" id="GO:0004674">
    <property type="term" value="F:protein serine/threonine kinase activity"/>
    <property type="evidence" value="ECO:0007669"/>
    <property type="project" value="UniProtKB-EC"/>
</dbReference>
<dbReference type="PROSITE" id="PS50011">
    <property type="entry name" value="PROTEIN_KINASE_DOM"/>
    <property type="match status" value="1"/>
</dbReference>
<dbReference type="Gene3D" id="3.30.200.20">
    <property type="entry name" value="Phosphorylase Kinase, domain 1"/>
    <property type="match status" value="1"/>
</dbReference>
<dbReference type="PROSITE" id="PS00108">
    <property type="entry name" value="PROTEIN_KINASE_ST"/>
    <property type="match status" value="1"/>
</dbReference>
<evidence type="ECO:0000256" key="8">
    <source>
        <dbReference type="SAM" id="MobiDB-lite"/>
    </source>
</evidence>
<dbReference type="PROSITE" id="PS00107">
    <property type="entry name" value="PROTEIN_KINASE_ATP"/>
    <property type="match status" value="1"/>
</dbReference>
<keyword evidence="9" id="KW-1133">Transmembrane helix</keyword>
<organism evidence="11 12">
    <name type="scientific">Streptomyces cellulosae</name>
    <dbReference type="NCBI Taxonomy" id="1968"/>
    <lineage>
        <taxon>Bacteria</taxon>
        <taxon>Bacillati</taxon>
        <taxon>Actinomycetota</taxon>
        <taxon>Actinomycetes</taxon>
        <taxon>Kitasatosporales</taxon>
        <taxon>Streptomycetaceae</taxon>
        <taxon>Streptomyces</taxon>
    </lineage>
</organism>
<evidence type="ECO:0000256" key="4">
    <source>
        <dbReference type="ARBA" id="ARBA00022741"/>
    </source>
</evidence>
<evidence type="ECO:0000256" key="6">
    <source>
        <dbReference type="ARBA" id="ARBA00022840"/>
    </source>
</evidence>
<keyword evidence="9" id="KW-0472">Membrane</keyword>
<dbReference type="RefSeq" id="WP_398658944.1">
    <property type="nucleotide sequence ID" value="NZ_JBITDC010000011.1"/>
</dbReference>
<keyword evidence="5 11" id="KW-0418">Kinase</keyword>
<comment type="caution">
    <text evidence="11">The sequence shown here is derived from an EMBL/GenBank/DDBJ whole genome shotgun (WGS) entry which is preliminary data.</text>
</comment>
<dbReference type="SUPFAM" id="SSF56112">
    <property type="entry name" value="Protein kinase-like (PK-like)"/>
    <property type="match status" value="1"/>
</dbReference>
<gene>
    <name evidence="11" type="ORF">ACIA8P_27635</name>
</gene>
<keyword evidence="12" id="KW-1185">Reference proteome</keyword>
<sequence>MLIAGRYRLHDPIGRGAMGEVWRGVDETLGRPVAVKLLLPHDSDPTATSRFRLEAQTAGRLNHPYVVGVYDFGEYDGRLFLVMELVDGDSLARRLSTGGPLPAEQVARIATQAAAGLAAAHQQGIVHRDIKPANLLLDADGTLKIGDFGIARFVDDPSGALTTTGQIVGTSLYLAPERALGQPAGPACDVYALGCVLYQLLTGRPPFQADSAVAILHQHLDSAPVPPRQLGVPLPPAFENYLLGLLAKQPGDRPTAQRVAEWFGGGAWQGRPEPLPAPAAVPAVSVMSPMSPRTASPAPVFPAPAETGPPTTYALPSTAGRAASRPRAARRPQGPAVRGAVRRRPRVAGIVAGVVVFLAAMLAGMLFFAPGRSTADSPGDTAPGTTAPAPTPSAAPSGAAALPVVPAPSPTVAVTAATRQEQKGDKRQRAGDKGPGKGGEDDRADGGDGGDGGDEAGED</sequence>
<dbReference type="InterPro" id="IPR000719">
    <property type="entry name" value="Prot_kinase_dom"/>
</dbReference>
<dbReference type="Pfam" id="PF00069">
    <property type="entry name" value="Pkinase"/>
    <property type="match status" value="1"/>
</dbReference>
<feature type="compositionally biased region" description="Low complexity" evidence="8">
    <location>
        <begin position="377"/>
        <end position="418"/>
    </location>
</feature>
<accession>A0ABW7Y7Q1</accession>
<proteinExistence type="predicted"/>
<feature type="domain" description="Protein kinase" evidence="10">
    <location>
        <begin position="7"/>
        <end position="263"/>
    </location>
</feature>
<dbReference type="CDD" id="cd14014">
    <property type="entry name" value="STKc_PknB_like"/>
    <property type="match status" value="1"/>
</dbReference>
<keyword evidence="4 7" id="KW-0547">Nucleotide-binding</keyword>
<dbReference type="PANTHER" id="PTHR43289">
    <property type="entry name" value="MITOGEN-ACTIVATED PROTEIN KINASE KINASE KINASE 20-RELATED"/>
    <property type="match status" value="1"/>
</dbReference>
<evidence type="ECO:0000256" key="2">
    <source>
        <dbReference type="ARBA" id="ARBA00022527"/>
    </source>
</evidence>
<dbReference type="Gene3D" id="1.10.510.10">
    <property type="entry name" value="Transferase(Phosphotransferase) domain 1"/>
    <property type="match status" value="1"/>
</dbReference>
<evidence type="ECO:0000256" key="5">
    <source>
        <dbReference type="ARBA" id="ARBA00022777"/>
    </source>
</evidence>
<dbReference type="EMBL" id="JBITDC010000011">
    <property type="protein sequence ID" value="MFI5678389.1"/>
    <property type="molecule type" value="Genomic_DNA"/>
</dbReference>
<evidence type="ECO:0000313" key="12">
    <source>
        <dbReference type="Proteomes" id="UP001612415"/>
    </source>
</evidence>
<feature type="transmembrane region" description="Helical" evidence="9">
    <location>
        <begin position="347"/>
        <end position="369"/>
    </location>
</feature>
<feature type="compositionally biased region" description="Basic and acidic residues" evidence="8">
    <location>
        <begin position="420"/>
        <end position="446"/>
    </location>
</feature>
<dbReference type="InterPro" id="IPR011009">
    <property type="entry name" value="Kinase-like_dom_sf"/>
</dbReference>
<feature type="compositionally biased region" description="Low complexity" evidence="8">
    <location>
        <begin position="319"/>
        <end position="339"/>
    </location>
</feature>
<feature type="region of interest" description="Disordered" evidence="8">
    <location>
        <begin position="317"/>
        <end position="341"/>
    </location>
</feature>
<name>A0ABW7Y7Q1_STRCE</name>
<evidence type="ECO:0000313" key="11">
    <source>
        <dbReference type="EMBL" id="MFI5678389.1"/>
    </source>
</evidence>
<evidence type="ECO:0000259" key="10">
    <source>
        <dbReference type="PROSITE" id="PS50011"/>
    </source>
</evidence>
<evidence type="ECO:0000256" key="9">
    <source>
        <dbReference type="SAM" id="Phobius"/>
    </source>
</evidence>
<dbReference type="InterPro" id="IPR017441">
    <property type="entry name" value="Protein_kinase_ATP_BS"/>
</dbReference>
<evidence type="ECO:0000256" key="1">
    <source>
        <dbReference type="ARBA" id="ARBA00012513"/>
    </source>
</evidence>
<reference evidence="11 12" key="1">
    <citation type="submission" date="2024-10" db="EMBL/GenBank/DDBJ databases">
        <title>The Natural Products Discovery Center: Release of the First 8490 Sequenced Strains for Exploring Actinobacteria Biosynthetic Diversity.</title>
        <authorList>
            <person name="Kalkreuter E."/>
            <person name="Kautsar S.A."/>
            <person name="Yang D."/>
            <person name="Bader C.D."/>
            <person name="Teijaro C.N."/>
            <person name="Fluegel L."/>
            <person name="Davis C.M."/>
            <person name="Simpson J.R."/>
            <person name="Lauterbach L."/>
            <person name="Steele A.D."/>
            <person name="Gui C."/>
            <person name="Meng S."/>
            <person name="Li G."/>
            <person name="Viehrig K."/>
            <person name="Ye F."/>
            <person name="Su P."/>
            <person name="Kiefer A.F."/>
            <person name="Nichols A."/>
            <person name="Cepeda A.J."/>
            <person name="Yan W."/>
            <person name="Fan B."/>
            <person name="Jiang Y."/>
            <person name="Adhikari A."/>
            <person name="Zheng C.-J."/>
            <person name="Schuster L."/>
            <person name="Cowan T.M."/>
            <person name="Smanski M.J."/>
            <person name="Chevrette M.G."/>
            <person name="De Carvalho L.P.S."/>
            <person name="Shen B."/>
        </authorList>
    </citation>
    <scope>NUCLEOTIDE SEQUENCE [LARGE SCALE GENOMIC DNA]</scope>
    <source>
        <strain evidence="11 12">NPDC051599</strain>
    </source>
</reference>
<keyword evidence="6 7" id="KW-0067">ATP-binding</keyword>
<dbReference type="InterPro" id="IPR008271">
    <property type="entry name" value="Ser/Thr_kinase_AS"/>
</dbReference>
<dbReference type="EC" id="2.7.11.1" evidence="1"/>
<evidence type="ECO:0000256" key="3">
    <source>
        <dbReference type="ARBA" id="ARBA00022679"/>
    </source>
</evidence>
<protein>
    <recommendedName>
        <fullName evidence="1">non-specific serine/threonine protein kinase</fullName>
        <ecNumber evidence="1">2.7.11.1</ecNumber>
    </recommendedName>
</protein>
<keyword evidence="2" id="KW-0723">Serine/threonine-protein kinase</keyword>
<feature type="region of interest" description="Disordered" evidence="8">
    <location>
        <begin position="374"/>
        <end position="459"/>
    </location>
</feature>
<keyword evidence="3 11" id="KW-0808">Transferase</keyword>
<keyword evidence="9" id="KW-0812">Transmembrane</keyword>
<dbReference type="SMART" id="SM00220">
    <property type="entry name" value="S_TKc"/>
    <property type="match status" value="1"/>
</dbReference>